<protein>
    <recommendedName>
        <fullName evidence="5">Protein-export protein SecB</fullName>
    </recommendedName>
</protein>
<dbReference type="GO" id="GO:0005737">
    <property type="term" value="C:cytoplasm"/>
    <property type="evidence" value="ECO:0007669"/>
    <property type="project" value="UniProtKB-SubCell"/>
</dbReference>
<evidence type="ECO:0000256" key="3">
    <source>
        <dbReference type="ARBA" id="ARBA00022927"/>
    </source>
</evidence>
<evidence type="ECO:0000313" key="6">
    <source>
        <dbReference type="EMBL" id="VFK11306.1"/>
    </source>
</evidence>
<dbReference type="GO" id="GO:0051082">
    <property type="term" value="F:unfolded protein binding"/>
    <property type="evidence" value="ECO:0007669"/>
    <property type="project" value="InterPro"/>
</dbReference>
<dbReference type="Pfam" id="PF02556">
    <property type="entry name" value="SecB"/>
    <property type="match status" value="1"/>
</dbReference>
<dbReference type="PRINTS" id="PR01594">
    <property type="entry name" value="SECBCHAPRONE"/>
</dbReference>
<accession>A0A450W329</accession>
<dbReference type="AlphaFoldDB" id="A0A450W329"/>
<dbReference type="InterPro" id="IPR035958">
    <property type="entry name" value="SecB-like_sf"/>
</dbReference>
<keyword evidence="4 5" id="KW-0811">Translocation</keyword>
<comment type="subunit">
    <text evidence="5">Homotetramer, a dimer of dimers. One homotetramer interacts with 1 SecA dimer.</text>
</comment>
<dbReference type="HAMAP" id="MF_00821">
    <property type="entry name" value="SecB"/>
    <property type="match status" value="1"/>
</dbReference>
<dbReference type="NCBIfam" id="TIGR00809">
    <property type="entry name" value="secB"/>
    <property type="match status" value="1"/>
</dbReference>
<comment type="subcellular location">
    <subcellularLocation>
        <location evidence="5">Cytoplasm</location>
    </subcellularLocation>
</comment>
<evidence type="ECO:0000256" key="1">
    <source>
        <dbReference type="ARBA" id="ARBA00009990"/>
    </source>
</evidence>
<gene>
    <name evidence="5" type="primary">secB</name>
    <name evidence="6" type="ORF">BECKLPF1236B_GA0070989_102215</name>
</gene>
<name>A0A450W329_9GAMM</name>
<keyword evidence="3 5" id="KW-0653">Protein transport</keyword>
<keyword evidence="2 5" id="KW-0813">Transport</keyword>
<dbReference type="InterPro" id="IPR003708">
    <property type="entry name" value="SecB"/>
</dbReference>
<evidence type="ECO:0000256" key="4">
    <source>
        <dbReference type="ARBA" id="ARBA00023010"/>
    </source>
</evidence>
<proteinExistence type="inferred from homology"/>
<dbReference type="NCBIfam" id="NF004393">
    <property type="entry name" value="PRK05751.1-4"/>
    <property type="match status" value="1"/>
</dbReference>
<comment type="similarity">
    <text evidence="1 5">Belongs to the SecB family.</text>
</comment>
<keyword evidence="5" id="KW-0963">Cytoplasm</keyword>
<dbReference type="GO" id="GO:0006457">
    <property type="term" value="P:protein folding"/>
    <property type="evidence" value="ECO:0007669"/>
    <property type="project" value="UniProtKB-UniRule"/>
</dbReference>
<keyword evidence="5" id="KW-0143">Chaperone</keyword>
<dbReference type="Gene3D" id="3.10.420.10">
    <property type="entry name" value="SecB-like"/>
    <property type="match status" value="1"/>
</dbReference>
<reference evidence="6" key="1">
    <citation type="submission" date="2019-02" db="EMBL/GenBank/DDBJ databases">
        <authorList>
            <person name="Gruber-Vodicka R. H."/>
            <person name="Seah K. B. B."/>
        </authorList>
    </citation>
    <scope>NUCLEOTIDE SEQUENCE</scope>
    <source>
        <strain evidence="6">BECK_S313</strain>
    </source>
</reference>
<dbReference type="SUPFAM" id="SSF54611">
    <property type="entry name" value="SecB-like"/>
    <property type="match status" value="1"/>
</dbReference>
<sequence>MAESENNDTAQSDSKASSGQFAIHRIYTKDISFETPNSPGIFRVDWEPNLDIQLFTDASRLDTDLYEVIVRITVTVKIKDKTAFLAEVNQAGIFGIGEPLEDRLKHILGSFCPNILFPYARETISDLVNRGGFPQLLLAPVNFDAMYAKHLQGTQGDDSLPEATVP</sequence>
<dbReference type="PANTHER" id="PTHR36918:SF1">
    <property type="entry name" value="PROTEIN-EXPORT PROTEIN SECB"/>
    <property type="match status" value="1"/>
</dbReference>
<evidence type="ECO:0000256" key="5">
    <source>
        <dbReference type="HAMAP-Rule" id="MF_00821"/>
    </source>
</evidence>
<dbReference type="GO" id="GO:0051262">
    <property type="term" value="P:protein tetramerization"/>
    <property type="evidence" value="ECO:0007669"/>
    <property type="project" value="InterPro"/>
</dbReference>
<dbReference type="GO" id="GO:0015031">
    <property type="term" value="P:protein transport"/>
    <property type="evidence" value="ECO:0007669"/>
    <property type="project" value="UniProtKB-UniRule"/>
</dbReference>
<dbReference type="PANTHER" id="PTHR36918">
    <property type="match status" value="1"/>
</dbReference>
<comment type="function">
    <text evidence="5">One of the proteins required for the normal export of preproteins out of the cell cytoplasm. It is a molecular chaperone that binds to a subset of precursor proteins, maintaining them in a translocation-competent state. It also specifically binds to its receptor SecA.</text>
</comment>
<dbReference type="EMBL" id="CAADFK010000022">
    <property type="protein sequence ID" value="VFK11306.1"/>
    <property type="molecule type" value="Genomic_DNA"/>
</dbReference>
<organism evidence="6">
    <name type="scientific">Candidatus Kentrum sp. LPFa</name>
    <dbReference type="NCBI Taxonomy" id="2126335"/>
    <lineage>
        <taxon>Bacteria</taxon>
        <taxon>Pseudomonadati</taxon>
        <taxon>Pseudomonadota</taxon>
        <taxon>Gammaproteobacteria</taxon>
        <taxon>Candidatus Kentrum</taxon>
    </lineage>
</organism>
<evidence type="ECO:0000256" key="2">
    <source>
        <dbReference type="ARBA" id="ARBA00022448"/>
    </source>
</evidence>